<organism evidence="2 3">
    <name type="scientific">Seminavis robusta</name>
    <dbReference type="NCBI Taxonomy" id="568900"/>
    <lineage>
        <taxon>Eukaryota</taxon>
        <taxon>Sar</taxon>
        <taxon>Stramenopiles</taxon>
        <taxon>Ochrophyta</taxon>
        <taxon>Bacillariophyta</taxon>
        <taxon>Bacillariophyceae</taxon>
        <taxon>Bacillariophycidae</taxon>
        <taxon>Naviculales</taxon>
        <taxon>Naviculaceae</taxon>
        <taxon>Seminavis</taxon>
    </lineage>
</organism>
<dbReference type="Gene3D" id="3.80.10.10">
    <property type="entry name" value="Ribonuclease Inhibitor"/>
    <property type="match status" value="2"/>
</dbReference>
<comment type="caution">
    <text evidence="2">The sequence shown here is derived from an EMBL/GenBank/DDBJ whole genome shotgun (WGS) entry which is preliminary data.</text>
</comment>
<dbReference type="InterPro" id="IPR052201">
    <property type="entry name" value="LRR-containing_regulator"/>
</dbReference>
<dbReference type="Proteomes" id="UP001153069">
    <property type="component" value="Unassembled WGS sequence"/>
</dbReference>
<accession>A0A9N8EPR2</accession>
<gene>
    <name evidence="2" type="ORF">SEMRO_1507_G278360.1</name>
</gene>
<reference evidence="2" key="1">
    <citation type="submission" date="2020-06" db="EMBL/GenBank/DDBJ databases">
        <authorList>
            <consortium name="Plant Systems Biology data submission"/>
        </authorList>
    </citation>
    <scope>NUCLEOTIDE SEQUENCE</scope>
    <source>
        <strain evidence="2">D6</strain>
    </source>
</reference>
<keyword evidence="1" id="KW-0677">Repeat</keyword>
<dbReference type="SUPFAM" id="SSF52047">
    <property type="entry name" value="RNI-like"/>
    <property type="match status" value="1"/>
</dbReference>
<evidence type="ECO:0000313" key="3">
    <source>
        <dbReference type="Proteomes" id="UP001153069"/>
    </source>
</evidence>
<evidence type="ECO:0000313" key="2">
    <source>
        <dbReference type="EMBL" id="CAB9524205.1"/>
    </source>
</evidence>
<dbReference type="PANTHER" id="PTHR24111:SF0">
    <property type="entry name" value="LEUCINE-RICH REPEAT-CONTAINING PROTEIN"/>
    <property type="match status" value="1"/>
</dbReference>
<sequence>MTTSTTVVPSREDRRATKKWLPPLRTIEEVTKLLKPDNGPRLNEIKLCWRDPQLQDMRNPTSSSATSKAVLHKKKIAALEKALKKSPSKIERISVGWKHGDQRKSVIQLLQVFIHQAKAPALQQLQSMELVLVTWIPDTVLLQLLLPHAHKLRSLHIQATRIKVRTKPKKMVFKNTYQSVHAVDSVVLQEESAAKILATPRLADQLTNLTSLKFIDADVLDPEVNIIVRFLWRHYSRHGIEHLSLRSNRHMTPAALKQICQAPVSKTLDLSLCNIKILGAKAIADALGNGDRNKNHSWRQRHGIILQELALCGNYQLDEQALIHLCQVCPYQVRHWNLSYCDMNEHKSLVVLRELTPALVRKDCPLTELTLQGSRINNSEACRYIQHILKYNRSLTALRLDDPKYPHYLPSKPLLETIVQGLHHNYGVQELTLDVRWIRLYHNHGPPADPIQNEMDFYLYLNRAGRKLLQANDDNLLLHSKEAWIETLVKARHTGRMDVLYWLVRNGVMHLF</sequence>
<dbReference type="AlphaFoldDB" id="A0A9N8EPR2"/>
<name>A0A9N8EPR2_9STRA</name>
<evidence type="ECO:0008006" key="4">
    <source>
        <dbReference type="Google" id="ProtNLM"/>
    </source>
</evidence>
<dbReference type="InterPro" id="IPR032675">
    <property type="entry name" value="LRR_dom_sf"/>
</dbReference>
<protein>
    <recommendedName>
        <fullName evidence="4">RNI-like protein</fullName>
    </recommendedName>
</protein>
<dbReference type="OrthoDB" id="47531at2759"/>
<dbReference type="EMBL" id="CAICTM010001505">
    <property type="protein sequence ID" value="CAB9524205.1"/>
    <property type="molecule type" value="Genomic_DNA"/>
</dbReference>
<dbReference type="PANTHER" id="PTHR24111">
    <property type="entry name" value="LEUCINE-RICH REPEAT-CONTAINING PROTEIN 34"/>
    <property type="match status" value="1"/>
</dbReference>
<keyword evidence="3" id="KW-1185">Reference proteome</keyword>
<proteinExistence type="predicted"/>
<evidence type="ECO:0000256" key="1">
    <source>
        <dbReference type="ARBA" id="ARBA00022737"/>
    </source>
</evidence>